<feature type="compositionally biased region" description="Basic and acidic residues" evidence="12">
    <location>
        <begin position="239"/>
        <end position="263"/>
    </location>
</feature>
<comment type="caution">
    <text evidence="14">The sequence shown here is derived from an EMBL/GenBank/DDBJ whole genome shotgun (WGS) entry which is preliminary data.</text>
</comment>
<feature type="domain" description="CHCH" evidence="13">
    <location>
        <begin position="191"/>
        <end position="227"/>
    </location>
</feature>
<evidence type="ECO:0000256" key="8">
    <source>
        <dbReference type="ARBA" id="ARBA00023128"/>
    </source>
</evidence>
<evidence type="ECO:0000256" key="1">
    <source>
        <dbReference type="ARBA" id="ARBA00001973"/>
    </source>
</evidence>
<evidence type="ECO:0000256" key="2">
    <source>
        <dbReference type="ARBA" id="ARBA00004164"/>
    </source>
</evidence>
<evidence type="ECO:0000256" key="10">
    <source>
        <dbReference type="ARBA" id="ARBA00023284"/>
    </source>
</evidence>
<keyword evidence="15" id="KW-1185">Reference proteome</keyword>
<dbReference type="Pfam" id="PF06747">
    <property type="entry name" value="CHCH"/>
    <property type="match status" value="1"/>
</dbReference>
<dbReference type="PROSITE" id="PS51808">
    <property type="entry name" value="CHCH"/>
    <property type="match status" value="1"/>
</dbReference>
<organism evidence="14 15">
    <name type="scientific">Tilletia horrida</name>
    <dbReference type="NCBI Taxonomy" id="155126"/>
    <lineage>
        <taxon>Eukaryota</taxon>
        <taxon>Fungi</taxon>
        <taxon>Dikarya</taxon>
        <taxon>Basidiomycota</taxon>
        <taxon>Ustilaginomycotina</taxon>
        <taxon>Exobasidiomycetes</taxon>
        <taxon>Tilletiales</taxon>
        <taxon>Tilletiaceae</taxon>
        <taxon>Tilletia</taxon>
    </lineage>
</organism>
<protein>
    <recommendedName>
        <fullName evidence="3">Mitochondrial intermembrane space import and assembly protein 40</fullName>
    </recommendedName>
    <alternativeName>
        <fullName evidence="11">Mitochondrial import inner membrane translocase TIM40</fullName>
    </alternativeName>
</protein>
<name>A0AAN6GTM9_9BASI</name>
<dbReference type="Gene3D" id="1.10.287.2900">
    <property type="match status" value="1"/>
</dbReference>
<evidence type="ECO:0000256" key="7">
    <source>
        <dbReference type="ARBA" id="ARBA00023010"/>
    </source>
</evidence>
<dbReference type="PANTHER" id="PTHR21622:SF0">
    <property type="entry name" value="COILED-COIL-HELIX-COILED-COIL-HELIX DOMAIN CONTAINING 4"/>
    <property type="match status" value="1"/>
</dbReference>
<keyword evidence="4" id="KW-0813">Transport</keyword>
<evidence type="ECO:0000256" key="5">
    <source>
        <dbReference type="ARBA" id="ARBA00022927"/>
    </source>
</evidence>
<evidence type="ECO:0000256" key="4">
    <source>
        <dbReference type="ARBA" id="ARBA00022448"/>
    </source>
</evidence>
<evidence type="ECO:0000259" key="13">
    <source>
        <dbReference type="Pfam" id="PF06747"/>
    </source>
</evidence>
<keyword evidence="7" id="KW-0811">Translocation</keyword>
<evidence type="ECO:0000256" key="11">
    <source>
        <dbReference type="ARBA" id="ARBA00033150"/>
    </source>
</evidence>
<feature type="region of interest" description="Disordered" evidence="12">
    <location>
        <begin position="93"/>
        <end position="150"/>
    </location>
</feature>
<gene>
    <name evidence="14" type="primary">MIA40</name>
    <name evidence="14" type="ORF">OC846_002450</name>
</gene>
<evidence type="ECO:0000256" key="12">
    <source>
        <dbReference type="SAM" id="MobiDB-lite"/>
    </source>
</evidence>
<dbReference type="GO" id="GO:0005743">
    <property type="term" value="C:mitochondrial inner membrane"/>
    <property type="evidence" value="ECO:0007669"/>
    <property type="project" value="UniProtKB-SubCell"/>
</dbReference>
<feature type="region of interest" description="Disordered" evidence="12">
    <location>
        <begin position="238"/>
        <end position="263"/>
    </location>
</feature>
<comment type="cofactor">
    <cofactor evidence="1">
        <name>Cu(2+)</name>
        <dbReference type="ChEBI" id="CHEBI:29036"/>
    </cofactor>
</comment>
<evidence type="ECO:0000313" key="14">
    <source>
        <dbReference type="EMBL" id="KAK0553609.1"/>
    </source>
</evidence>
<keyword evidence="6" id="KW-0560">Oxidoreductase</keyword>
<keyword evidence="8" id="KW-0496">Mitochondrion</keyword>
<feature type="compositionally biased region" description="Low complexity" evidence="12">
    <location>
        <begin position="35"/>
        <end position="49"/>
    </location>
</feature>
<sequence>MLVAGTRLIRPSLARASVLSGPSASTARPTARLLSSSTRQATSSRAATASSAFPTGAAVALTAGVATAAALVITGTSLGPSRLQLESRPSYGERLKAGSRKSAPKNDQDAGQTEASKSAPKSQGNAASAEDAAQGTGDFVSSLSETQGAPEAAEVIVEGSETSSNQSAYNPDTGEINWDCPCLGGMAHGSCGEEFKAAFSCFVYSEQEPKGIDCVDRFKAMQDCFRKHPAEYAEEIADDERAAAEDEAEEIAKDEGKPANKDS</sequence>
<evidence type="ECO:0000256" key="6">
    <source>
        <dbReference type="ARBA" id="ARBA00023002"/>
    </source>
</evidence>
<keyword evidence="5" id="KW-0653">Protein transport</keyword>
<dbReference type="InterPro" id="IPR039289">
    <property type="entry name" value="CHCHD4"/>
</dbReference>
<dbReference type="PANTHER" id="PTHR21622">
    <property type="entry name" value="COILED-COIL-HELIX-COILED-COIL-HELIX DOMAIN CONTAINING 4"/>
    <property type="match status" value="1"/>
</dbReference>
<keyword evidence="10" id="KW-0676">Redox-active center</keyword>
<dbReference type="Proteomes" id="UP001176517">
    <property type="component" value="Unassembled WGS sequence"/>
</dbReference>
<dbReference type="GO" id="GO:0005758">
    <property type="term" value="C:mitochondrial intermembrane space"/>
    <property type="evidence" value="ECO:0007669"/>
    <property type="project" value="TreeGrafter"/>
</dbReference>
<keyword evidence="9" id="KW-1015">Disulfide bond</keyword>
<reference evidence="14" key="1">
    <citation type="journal article" date="2023" name="PhytoFront">
        <title>Draft Genome Resources of Seven Strains of Tilletia horrida, Causal Agent of Kernel Smut of Rice.</title>
        <authorList>
            <person name="Khanal S."/>
            <person name="Antony Babu S."/>
            <person name="Zhou X.G."/>
        </authorList>
    </citation>
    <scope>NUCLEOTIDE SEQUENCE</scope>
    <source>
        <strain evidence="14">TX6</strain>
    </source>
</reference>
<dbReference type="GO" id="GO:0045041">
    <property type="term" value="P:protein import into mitochondrial intermembrane space"/>
    <property type="evidence" value="ECO:0007669"/>
    <property type="project" value="InterPro"/>
</dbReference>
<evidence type="ECO:0000256" key="9">
    <source>
        <dbReference type="ARBA" id="ARBA00023157"/>
    </source>
</evidence>
<accession>A0AAN6GTM9</accession>
<dbReference type="GO" id="GO:0015035">
    <property type="term" value="F:protein-disulfide reductase activity"/>
    <property type="evidence" value="ECO:0007669"/>
    <property type="project" value="InterPro"/>
</dbReference>
<comment type="subcellular location">
    <subcellularLocation>
        <location evidence="2">Mitochondrion inner membrane</location>
        <topology evidence="2">Single-pass type II membrane protein</topology>
        <orientation evidence="2">Intermembrane side</orientation>
    </subcellularLocation>
</comment>
<dbReference type="EMBL" id="JAPDMZ010000048">
    <property type="protein sequence ID" value="KAK0553609.1"/>
    <property type="molecule type" value="Genomic_DNA"/>
</dbReference>
<feature type="compositionally biased region" description="Polar residues" evidence="12">
    <location>
        <begin position="109"/>
        <end position="126"/>
    </location>
</feature>
<dbReference type="InterPro" id="IPR010625">
    <property type="entry name" value="CHCH"/>
</dbReference>
<proteinExistence type="predicted"/>
<evidence type="ECO:0000256" key="3">
    <source>
        <dbReference type="ARBA" id="ARBA00013714"/>
    </source>
</evidence>
<feature type="region of interest" description="Disordered" evidence="12">
    <location>
        <begin position="18"/>
        <end position="49"/>
    </location>
</feature>
<evidence type="ECO:0000313" key="15">
    <source>
        <dbReference type="Proteomes" id="UP001176517"/>
    </source>
</evidence>
<dbReference type="AlphaFoldDB" id="A0AAN6GTM9"/>